<feature type="compositionally biased region" description="Gly residues" evidence="1">
    <location>
        <begin position="1"/>
        <end position="12"/>
    </location>
</feature>
<dbReference type="AlphaFoldDB" id="A0AAD6VJ68"/>
<dbReference type="Proteomes" id="UP001219525">
    <property type="component" value="Unassembled WGS sequence"/>
</dbReference>
<organism evidence="2 3">
    <name type="scientific">Mycena pura</name>
    <dbReference type="NCBI Taxonomy" id="153505"/>
    <lineage>
        <taxon>Eukaryota</taxon>
        <taxon>Fungi</taxon>
        <taxon>Dikarya</taxon>
        <taxon>Basidiomycota</taxon>
        <taxon>Agaricomycotina</taxon>
        <taxon>Agaricomycetes</taxon>
        <taxon>Agaricomycetidae</taxon>
        <taxon>Agaricales</taxon>
        <taxon>Marasmiineae</taxon>
        <taxon>Mycenaceae</taxon>
        <taxon>Mycena</taxon>
    </lineage>
</organism>
<protein>
    <submittedName>
        <fullName evidence="2">Uncharacterized protein</fullName>
    </submittedName>
</protein>
<evidence type="ECO:0000313" key="2">
    <source>
        <dbReference type="EMBL" id="KAJ7214552.1"/>
    </source>
</evidence>
<comment type="caution">
    <text evidence="2">The sequence shown here is derived from an EMBL/GenBank/DDBJ whole genome shotgun (WGS) entry which is preliminary data.</text>
</comment>
<proteinExistence type="predicted"/>
<evidence type="ECO:0000256" key="1">
    <source>
        <dbReference type="SAM" id="MobiDB-lite"/>
    </source>
</evidence>
<reference evidence="2" key="1">
    <citation type="submission" date="2023-03" db="EMBL/GenBank/DDBJ databases">
        <title>Massive genome expansion in bonnet fungi (Mycena s.s.) driven by repeated elements and novel gene families across ecological guilds.</title>
        <authorList>
            <consortium name="Lawrence Berkeley National Laboratory"/>
            <person name="Harder C.B."/>
            <person name="Miyauchi S."/>
            <person name="Viragh M."/>
            <person name="Kuo A."/>
            <person name="Thoen E."/>
            <person name="Andreopoulos B."/>
            <person name="Lu D."/>
            <person name="Skrede I."/>
            <person name="Drula E."/>
            <person name="Henrissat B."/>
            <person name="Morin E."/>
            <person name="Kohler A."/>
            <person name="Barry K."/>
            <person name="LaButti K."/>
            <person name="Morin E."/>
            <person name="Salamov A."/>
            <person name="Lipzen A."/>
            <person name="Mereny Z."/>
            <person name="Hegedus B."/>
            <person name="Baldrian P."/>
            <person name="Stursova M."/>
            <person name="Weitz H."/>
            <person name="Taylor A."/>
            <person name="Grigoriev I.V."/>
            <person name="Nagy L.G."/>
            <person name="Martin F."/>
            <person name="Kauserud H."/>
        </authorList>
    </citation>
    <scope>NUCLEOTIDE SEQUENCE</scope>
    <source>
        <strain evidence="2">9144</strain>
    </source>
</reference>
<accession>A0AAD6VJ68</accession>
<sequence length="238" mass="25730">MPARGGLKGGLHNGNKRGGEIGGGLQRSSMSDEGLQVEQQAGITMQRFHWAWIGVEKQIKGTAGLKLAWKECATPEERLQRACSSMVRNKYFNNFWKILETLLVATYLHILASGVGKSTEAGNKKIDETEGTGSDNKAAAETMAVSASEWDSCHPAYDTRKLIPASLHCVPATSLLHISFGTLFRASAVQVPCKCRAAVRSAVHCHAPSPEVPCSVTLPCITLRLSAVQIYGFEEIGY</sequence>
<evidence type="ECO:0000313" key="3">
    <source>
        <dbReference type="Proteomes" id="UP001219525"/>
    </source>
</evidence>
<feature type="region of interest" description="Disordered" evidence="1">
    <location>
        <begin position="1"/>
        <end position="30"/>
    </location>
</feature>
<name>A0AAD6VJ68_9AGAR</name>
<gene>
    <name evidence="2" type="ORF">GGX14DRAFT_392574</name>
</gene>
<keyword evidence="3" id="KW-1185">Reference proteome</keyword>
<dbReference type="EMBL" id="JARJCW010000019">
    <property type="protein sequence ID" value="KAJ7214552.1"/>
    <property type="molecule type" value="Genomic_DNA"/>
</dbReference>